<keyword evidence="1" id="KW-0808">Transferase</keyword>
<dbReference type="Gene3D" id="2.160.10.10">
    <property type="entry name" value="Hexapeptide repeat proteins"/>
    <property type="match status" value="1"/>
</dbReference>
<dbReference type="Proteomes" id="UP000297065">
    <property type="component" value="Chromosome"/>
</dbReference>
<dbReference type="InterPro" id="IPR051159">
    <property type="entry name" value="Hexapeptide_acetyltransf"/>
</dbReference>
<dbReference type="Pfam" id="PF00132">
    <property type="entry name" value="Hexapep"/>
    <property type="match status" value="1"/>
</dbReference>
<sequence>MSMLKKALERGLTPSNVISYLCLQIMRVNGAFWGTLRLRLKALALGVRVETGVTAHGPVGLLRWPGSSMRIGAGASLVSSWRRATAAALYAPVRLRTFGPGAGIEIGPGCQLSGTSITARSTVIRLGRQVMVGPNCVVVDSDFHAHWPPEARATNPGMEGDRPVSIGDYAWIGMNCLVLKGVNIGEGAIIGAGSVVTRDVPPFCLAAGSPARVLRCLKPGEKAQQPAGTE</sequence>
<accession>A0A4P7UIV9</accession>
<dbReference type="CDD" id="cd04647">
    <property type="entry name" value="LbH_MAT_like"/>
    <property type="match status" value="1"/>
</dbReference>
<dbReference type="EMBL" id="CP036295">
    <property type="protein sequence ID" value="QCC84431.1"/>
    <property type="molecule type" value="Genomic_DNA"/>
</dbReference>
<evidence type="ECO:0000313" key="1">
    <source>
        <dbReference type="EMBL" id="QCC84431.1"/>
    </source>
</evidence>
<keyword evidence="1" id="KW-0012">Acyltransferase</keyword>
<name>A0A4P7UIV9_DESDE</name>
<protein>
    <submittedName>
        <fullName evidence="1">Acyltransferase</fullName>
    </submittedName>
</protein>
<organism evidence="1 2">
    <name type="scientific">Desulfovibrio desulfuricans</name>
    <dbReference type="NCBI Taxonomy" id="876"/>
    <lineage>
        <taxon>Bacteria</taxon>
        <taxon>Pseudomonadati</taxon>
        <taxon>Thermodesulfobacteriota</taxon>
        <taxon>Desulfovibrionia</taxon>
        <taxon>Desulfovibrionales</taxon>
        <taxon>Desulfovibrionaceae</taxon>
        <taxon>Desulfovibrio</taxon>
    </lineage>
</organism>
<dbReference type="PANTHER" id="PTHR23416">
    <property type="entry name" value="SIALIC ACID SYNTHASE-RELATED"/>
    <property type="match status" value="1"/>
</dbReference>
<dbReference type="InterPro" id="IPR011004">
    <property type="entry name" value="Trimer_LpxA-like_sf"/>
</dbReference>
<dbReference type="AlphaFoldDB" id="A0A4P7UIV9"/>
<gene>
    <name evidence="1" type="ORF">DDIC_00760</name>
</gene>
<proteinExistence type="predicted"/>
<reference evidence="1 2" key="1">
    <citation type="submission" date="2019-02" db="EMBL/GenBank/DDBJ databases">
        <title>Complete Genome Sequence of Desulfovibrio desulfuricans IC1, a Sulfonate Utilizing Anaerobe.</title>
        <authorList>
            <person name="Day L.A."/>
            <person name="De Leon K.B."/>
            <person name="Wall J.D."/>
        </authorList>
    </citation>
    <scope>NUCLEOTIDE SEQUENCE [LARGE SCALE GENOMIC DNA]</scope>
    <source>
        <strain evidence="1 2">IC1</strain>
    </source>
</reference>
<dbReference type="GO" id="GO:0016746">
    <property type="term" value="F:acyltransferase activity"/>
    <property type="evidence" value="ECO:0007669"/>
    <property type="project" value="UniProtKB-KW"/>
</dbReference>
<dbReference type="SUPFAM" id="SSF51161">
    <property type="entry name" value="Trimeric LpxA-like enzymes"/>
    <property type="match status" value="1"/>
</dbReference>
<dbReference type="RefSeq" id="WP_136398680.1">
    <property type="nucleotide sequence ID" value="NZ_CP036295.1"/>
</dbReference>
<dbReference type="InterPro" id="IPR001451">
    <property type="entry name" value="Hexapep"/>
</dbReference>
<evidence type="ECO:0000313" key="2">
    <source>
        <dbReference type="Proteomes" id="UP000297065"/>
    </source>
</evidence>
<dbReference type="OrthoDB" id="9782091at2"/>